<dbReference type="Pfam" id="PF18958">
    <property type="entry name" value="DUF5700"/>
    <property type="match status" value="1"/>
</dbReference>
<gene>
    <name evidence="1" type="ordered locus">Kkor_2194</name>
</gene>
<dbReference type="STRING" id="523791.Kkor_2194"/>
<dbReference type="AlphaFoldDB" id="C7R7S1"/>
<accession>C7R7S1</accession>
<dbReference type="KEGG" id="kko:Kkor_2194"/>
<dbReference type="Proteomes" id="UP000001231">
    <property type="component" value="Chromosome"/>
</dbReference>
<dbReference type="OrthoDB" id="921675at2"/>
<keyword evidence="2" id="KW-1185">Reference proteome</keyword>
<dbReference type="eggNOG" id="ENOG5032XQX">
    <property type="taxonomic scope" value="Bacteria"/>
</dbReference>
<dbReference type="EMBL" id="CP001707">
    <property type="protein sequence ID" value="ACV27604.1"/>
    <property type="molecule type" value="Genomic_DNA"/>
</dbReference>
<dbReference type="InParanoid" id="C7R7S1"/>
<evidence type="ECO:0000313" key="2">
    <source>
        <dbReference type="Proteomes" id="UP000001231"/>
    </source>
</evidence>
<protein>
    <recommendedName>
        <fullName evidence="3">DUF2268 domain-containing protein</fullName>
    </recommendedName>
</protein>
<evidence type="ECO:0008006" key="3">
    <source>
        <dbReference type="Google" id="ProtNLM"/>
    </source>
</evidence>
<dbReference type="HOGENOM" id="CLU_737278_0_0_6"/>
<organism evidence="1 2">
    <name type="scientific">Kangiella koreensis (strain DSM 16069 / JCM 12317 / KCTC 12182 / SW-125)</name>
    <dbReference type="NCBI Taxonomy" id="523791"/>
    <lineage>
        <taxon>Bacteria</taxon>
        <taxon>Pseudomonadati</taxon>
        <taxon>Pseudomonadota</taxon>
        <taxon>Gammaproteobacteria</taxon>
        <taxon>Kangiellales</taxon>
        <taxon>Kangiellaceae</taxon>
        <taxon>Kangiella</taxon>
    </lineage>
</organism>
<name>C7R7S1_KANKD</name>
<proteinExistence type="predicted"/>
<sequence>MFVSKTRLDYQLGLFITSKQFVQLIRLIIITTLFSFHSSVHANINISIDDSFPSKVIALFEAETVTEKALDEIAATEGAKALINKVTQYTEESNEELLKHALKRAAKGETWEKDPYYFWYTKKHNKELSKLIDSISSAESANKNVVERLSSYLPENFKLSTKVILVVGGSSSGWTNNSGNFQLGLDHHINDPIEVIENTMAHEVFHVAQEQLMPDSQGDSAVSADRVDALLAALMMEGTASLFDDFTGIQQEGELLKSTVAKQVKNRERIQSAFLLFETLIFRTAHDADADLGQLYQIGFMSQWDNFAYEVGKVMSEAIIKYDGKQAIGKLLQKGPRHFVGRYLELCEKDPQLTQFTSVFQTLVSTEGGSIREAE</sequence>
<dbReference type="InterPro" id="IPR043754">
    <property type="entry name" value="DUF5700"/>
</dbReference>
<dbReference type="RefSeq" id="WP_015781209.1">
    <property type="nucleotide sequence ID" value="NC_013166.1"/>
</dbReference>
<reference evidence="1 2" key="1">
    <citation type="journal article" date="2009" name="Stand. Genomic Sci.">
        <title>Complete genome sequence of Kangiella koreensis type strain (SW-125).</title>
        <authorList>
            <person name="Han C."/>
            <person name="Sikorski J."/>
            <person name="Lapidus A."/>
            <person name="Nolan M."/>
            <person name="Glavina Del Rio T."/>
            <person name="Tice H."/>
            <person name="Cheng J.F."/>
            <person name="Lucas S."/>
            <person name="Chen F."/>
            <person name="Copeland A."/>
            <person name="Ivanova N."/>
            <person name="Mavromatis K."/>
            <person name="Ovchinnikova G."/>
            <person name="Pati A."/>
            <person name="Bruce D."/>
            <person name="Goodwin L."/>
            <person name="Pitluck S."/>
            <person name="Chen A."/>
            <person name="Palaniappan K."/>
            <person name="Land M."/>
            <person name="Hauser L."/>
            <person name="Chang Y.J."/>
            <person name="Jeffries C.D."/>
            <person name="Chain P."/>
            <person name="Saunders E."/>
            <person name="Brettin T."/>
            <person name="Goker M."/>
            <person name="Tindall B.J."/>
            <person name="Bristow J."/>
            <person name="Eisen J.A."/>
            <person name="Markowitz V."/>
            <person name="Hugenholtz P."/>
            <person name="Kyrpides N.C."/>
            <person name="Klenk H.P."/>
            <person name="Detter J.C."/>
        </authorList>
    </citation>
    <scope>NUCLEOTIDE SEQUENCE [LARGE SCALE GENOMIC DNA]</scope>
    <source>
        <strain evidence="2">DSM 16069 / KCTC 12182 / SW-125</strain>
    </source>
</reference>
<evidence type="ECO:0000313" key="1">
    <source>
        <dbReference type="EMBL" id="ACV27604.1"/>
    </source>
</evidence>